<dbReference type="Proteomes" id="UP000655410">
    <property type="component" value="Unassembled WGS sequence"/>
</dbReference>
<feature type="transmembrane region" description="Helical" evidence="1">
    <location>
        <begin position="42"/>
        <end position="62"/>
    </location>
</feature>
<dbReference type="RefSeq" id="WP_229662706.1">
    <property type="nucleotide sequence ID" value="NZ_BMNI01000003.1"/>
</dbReference>
<evidence type="ECO:0000313" key="3">
    <source>
        <dbReference type="Proteomes" id="UP000655410"/>
    </source>
</evidence>
<reference evidence="3" key="1">
    <citation type="journal article" date="2019" name="Int. J. Syst. Evol. Microbiol.">
        <title>The Global Catalogue of Microorganisms (GCM) 10K type strain sequencing project: providing services to taxonomists for standard genome sequencing and annotation.</title>
        <authorList>
            <consortium name="The Broad Institute Genomics Platform"/>
            <consortium name="The Broad Institute Genome Sequencing Center for Infectious Disease"/>
            <person name="Wu L."/>
            <person name="Ma J."/>
        </authorList>
    </citation>
    <scope>NUCLEOTIDE SEQUENCE [LARGE SCALE GENOMIC DNA]</scope>
    <source>
        <strain evidence="3">CGMCC 4.7371</strain>
    </source>
</reference>
<keyword evidence="1" id="KW-0472">Membrane</keyword>
<keyword evidence="1" id="KW-0812">Transmembrane</keyword>
<dbReference type="EMBL" id="BMNI01000003">
    <property type="protein sequence ID" value="GGO88168.1"/>
    <property type="molecule type" value="Genomic_DNA"/>
</dbReference>
<name>A0ABQ2N8X8_9ACTN</name>
<evidence type="ECO:0008006" key="4">
    <source>
        <dbReference type="Google" id="ProtNLM"/>
    </source>
</evidence>
<keyword evidence="3" id="KW-1185">Reference proteome</keyword>
<sequence>MPQDYRLAPQFAARLLGLTLMGAGLAIVVATVVAVGFAAQPWVVSITVGLALALILFVIWTLRSGTWVVRLTDDGYKVQFVRGAGVKQARWADVADAVTTEVAGSPCVVLRLKNGGSTTIPVEFLAADRDEFVRAVLAQLKLHGKAR</sequence>
<accession>A0ABQ2N8X8</accession>
<proteinExistence type="predicted"/>
<comment type="caution">
    <text evidence="2">The sequence shown here is derived from an EMBL/GenBank/DDBJ whole genome shotgun (WGS) entry which is preliminary data.</text>
</comment>
<keyword evidence="1" id="KW-1133">Transmembrane helix</keyword>
<feature type="transmembrane region" description="Helical" evidence="1">
    <location>
        <begin position="12"/>
        <end position="36"/>
    </location>
</feature>
<gene>
    <name evidence="2" type="ORF">GCM10011584_14500</name>
</gene>
<protein>
    <recommendedName>
        <fullName evidence="4">PH domain-containing protein</fullName>
    </recommendedName>
</protein>
<organism evidence="2 3">
    <name type="scientific">Nocardioides phosphati</name>
    <dbReference type="NCBI Taxonomy" id="1867775"/>
    <lineage>
        <taxon>Bacteria</taxon>
        <taxon>Bacillati</taxon>
        <taxon>Actinomycetota</taxon>
        <taxon>Actinomycetes</taxon>
        <taxon>Propionibacteriales</taxon>
        <taxon>Nocardioidaceae</taxon>
        <taxon>Nocardioides</taxon>
    </lineage>
</organism>
<evidence type="ECO:0000313" key="2">
    <source>
        <dbReference type="EMBL" id="GGO88168.1"/>
    </source>
</evidence>
<evidence type="ECO:0000256" key="1">
    <source>
        <dbReference type="SAM" id="Phobius"/>
    </source>
</evidence>